<sequence length="188" mass="20939">MKLKVLLPSVLTTMLLSGYPLVEAVYAQQPANGSKSVWQQFTSPQGKFMVLMPGKPKPVKQSYPTPLGVINSQGFLVENYGKKVAYLVAYSDFPINLKSNNSNQILDWAGKGILGGVNGKLVSQRSFKLQGFPGRELTYLATGGIFKHRMYLVNRRLYQVVVATSKEQQKYLAKSNVGFLNSFRLRSQ</sequence>
<feature type="signal peptide" evidence="1">
    <location>
        <begin position="1"/>
        <end position="24"/>
    </location>
</feature>
<organism evidence="2 3">
    <name type="scientific">Crinalium epipsammum PCC 9333</name>
    <dbReference type="NCBI Taxonomy" id="1173022"/>
    <lineage>
        <taxon>Bacteria</taxon>
        <taxon>Bacillati</taxon>
        <taxon>Cyanobacteriota</taxon>
        <taxon>Cyanophyceae</taxon>
        <taxon>Gomontiellales</taxon>
        <taxon>Gomontiellaceae</taxon>
        <taxon>Crinalium</taxon>
    </lineage>
</organism>
<accession>K9W2V0</accession>
<feature type="chain" id="PRO_5003937889" description="Photosystem II oxygen evolving complex protein PsbP" evidence="1">
    <location>
        <begin position="25"/>
        <end position="188"/>
    </location>
</feature>
<evidence type="ECO:0000313" key="2">
    <source>
        <dbReference type="EMBL" id="AFZ14526.1"/>
    </source>
</evidence>
<dbReference type="STRING" id="1173022.Cri9333_3714"/>
<keyword evidence="3" id="KW-1185">Reference proteome</keyword>
<protein>
    <recommendedName>
        <fullName evidence="4">Photosystem II oxygen evolving complex protein PsbP</fullName>
    </recommendedName>
</protein>
<dbReference type="OrthoDB" id="462676at2"/>
<reference evidence="2 3" key="1">
    <citation type="submission" date="2012-06" db="EMBL/GenBank/DDBJ databases">
        <title>Finished chromosome of genome of Crinalium epipsammum PCC 9333.</title>
        <authorList>
            <consortium name="US DOE Joint Genome Institute"/>
            <person name="Gugger M."/>
            <person name="Coursin T."/>
            <person name="Rippka R."/>
            <person name="Tandeau De Marsac N."/>
            <person name="Huntemann M."/>
            <person name="Wei C.-L."/>
            <person name="Han J."/>
            <person name="Detter J.C."/>
            <person name="Han C."/>
            <person name="Tapia R."/>
            <person name="Davenport K."/>
            <person name="Daligault H."/>
            <person name="Erkkila T."/>
            <person name="Gu W."/>
            <person name="Munk A.C.C."/>
            <person name="Teshima H."/>
            <person name="Xu Y."/>
            <person name="Chain P."/>
            <person name="Chen A."/>
            <person name="Krypides N."/>
            <person name="Mavromatis K."/>
            <person name="Markowitz V."/>
            <person name="Szeto E."/>
            <person name="Ivanova N."/>
            <person name="Mikhailova N."/>
            <person name="Ovchinnikova G."/>
            <person name="Pagani I."/>
            <person name="Pati A."/>
            <person name="Goodwin L."/>
            <person name="Peters L."/>
            <person name="Pitluck S."/>
            <person name="Woyke T."/>
            <person name="Kerfeld C."/>
        </authorList>
    </citation>
    <scope>NUCLEOTIDE SEQUENCE [LARGE SCALE GENOMIC DNA]</scope>
    <source>
        <strain evidence="2 3">PCC 9333</strain>
    </source>
</reference>
<dbReference type="EMBL" id="CP003620">
    <property type="protein sequence ID" value="AFZ14526.1"/>
    <property type="molecule type" value="Genomic_DNA"/>
</dbReference>
<evidence type="ECO:0008006" key="4">
    <source>
        <dbReference type="Google" id="ProtNLM"/>
    </source>
</evidence>
<dbReference type="AlphaFoldDB" id="K9W2V0"/>
<dbReference type="eggNOG" id="COG4276">
    <property type="taxonomic scope" value="Bacteria"/>
</dbReference>
<evidence type="ECO:0000313" key="3">
    <source>
        <dbReference type="Proteomes" id="UP000010472"/>
    </source>
</evidence>
<proteinExistence type="predicted"/>
<evidence type="ECO:0000256" key="1">
    <source>
        <dbReference type="SAM" id="SignalP"/>
    </source>
</evidence>
<gene>
    <name evidence="2" type="ORF">Cri9333_3714</name>
</gene>
<keyword evidence="1" id="KW-0732">Signal</keyword>
<dbReference type="RefSeq" id="WP_015204627.1">
    <property type="nucleotide sequence ID" value="NC_019753.1"/>
</dbReference>
<name>K9W2V0_9CYAN</name>
<dbReference type="Proteomes" id="UP000010472">
    <property type="component" value="Chromosome"/>
</dbReference>
<dbReference type="KEGG" id="cep:Cri9333_3714"/>
<dbReference type="HOGENOM" id="CLU_123781_0_0_3"/>